<dbReference type="Pfam" id="PF00664">
    <property type="entry name" value="ABC_membrane"/>
    <property type="match status" value="1"/>
</dbReference>
<dbReference type="PROSITE" id="PS50893">
    <property type="entry name" value="ABC_TRANSPORTER_2"/>
    <property type="match status" value="1"/>
</dbReference>
<dbReference type="FunFam" id="3.40.50.300:FF:000299">
    <property type="entry name" value="ABC transporter ATP-binding protein/permease"/>
    <property type="match status" value="1"/>
</dbReference>
<dbReference type="GO" id="GO:0016887">
    <property type="term" value="F:ATP hydrolysis activity"/>
    <property type="evidence" value="ECO:0007669"/>
    <property type="project" value="InterPro"/>
</dbReference>
<dbReference type="Gene3D" id="3.40.50.300">
    <property type="entry name" value="P-loop containing nucleotide triphosphate hydrolases"/>
    <property type="match status" value="1"/>
</dbReference>
<dbReference type="NCBIfam" id="TIGR02868">
    <property type="entry name" value="CydC"/>
    <property type="match status" value="1"/>
</dbReference>
<keyword evidence="7 9" id="KW-1133">Transmembrane helix</keyword>
<keyword evidence="5" id="KW-0547">Nucleotide-binding</keyword>
<evidence type="ECO:0000259" key="10">
    <source>
        <dbReference type="PROSITE" id="PS50893"/>
    </source>
</evidence>
<dbReference type="InterPro" id="IPR027417">
    <property type="entry name" value="P-loop_NTPase"/>
</dbReference>
<evidence type="ECO:0000256" key="5">
    <source>
        <dbReference type="ARBA" id="ARBA00022741"/>
    </source>
</evidence>
<keyword evidence="2" id="KW-0813">Transport</keyword>
<dbReference type="SUPFAM" id="SSF52540">
    <property type="entry name" value="P-loop containing nucleoside triphosphate hydrolases"/>
    <property type="match status" value="1"/>
</dbReference>
<feature type="transmembrane region" description="Helical" evidence="9">
    <location>
        <begin position="247"/>
        <end position="269"/>
    </location>
</feature>
<evidence type="ECO:0000256" key="6">
    <source>
        <dbReference type="ARBA" id="ARBA00022840"/>
    </source>
</evidence>
<name>A0A7W7Y3V7_9BACT</name>
<dbReference type="RefSeq" id="WP_183730435.1">
    <property type="nucleotide sequence ID" value="NZ_JACHID010000004.1"/>
</dbReference>
<dbReference type="InterPro" id="IPR036640">
    <property type="entry name" value="ABC1_TM_sf"/>
</dbReference>
<dbReference type="PROSITE" id="PS00211">
    <property type="entry name" value="ABC_TRANSPORTER_1"/>
    <property type="match status" value="1"/>
</dbReference>
<feature type="domain" description="ABC transporter" evidence="10">
    <location>
        <begin position="342"/>
        <end position="576"/>
    </location>
</feature>
<feature type="domain" description="ABC transmembrane type-1" evidence="11">
    <location>
        <begin position="19"/>
        <end position="308"/>
    </location>
</feature>
<dbReference type="PANTHER" id="PTHR43394:SF1">
    <property type="entry name" value="ATP-BINDING CASSETTE SUB-FAMILY B MEMBER 10, MITOCHONDRIAL"/>
    <property type="match status" value="1"/>
</dbReference>
<dbReference type="InterPro" id="IPR011527">
    <property type="entry name" value="ABC1_TM_dom"/>
</dbReference>
<accession>A0A7W7Y3V7</accession>
<dbReference type="InterPro" id="IPR003439">
    <property type="entry name" value="ABC_transporter-like_ATP-bd"/>
</dbReference>
<dbReference type="SUPFAM" id="SSF90123">
    <property type="entry name" value="ABC transporter transmembrane region"/>
    <property type="match status" value="1"/>
</dbReference>
<dbReference type="GO" id="GO:0034775">
    <property type="term" value="P:glutathione transmembrane transport"/>
    <property type="evidence" value="ECO:0007669"/>
    <property type="project" value="InterPro"/>
</dbReference>
<feature type="transmembrane region" description="Helical" evidence="9">
    <location>
        <begin position="281"/>
        <end position="306"/>
    </location>
</feature>
<dbReference type="GO" id="GO:0045454">
    <property type="term" value="P:cell redox homeostasis"/>
    <property type="evidence" value="ECO:0007669"/>
    <property type="project" value="InterPro"/>
</dbReference>
<dbReference type="GO" id="GO:0005524">
    <property type="term" value="F:ATP binding"/>
    <property type="evidence" value="ECO:0007669"/>
    <property type="project" value="UniProtKB-KW"/>
</dbReference>
<keyword evidence="8 9" id="KW-0472">Membrane</keyword>
<evidence type="ECO:0000313" key="13">
    <source>
        <dbReference type="Proteomes" id="UP000528322"/>
    </source>
</evidence>
<dbReference type="Gene3D" id="1.20.1560.10">
    <property type="entry name" value="ABC transporter type 1, transmembrane domain"/>
    <property type="match status" value="1"/>
</dbReference>
<evidence type="ECO:0000256" key="3">
    <source>
        <dbReference type="ARBA" id="ARBA00022475"/>
    </source>
</evidence>
<evidence type="ECO:0000313" key="12">
    <source>
        <dbReference type="EMBL" id="MBB5021544.1"/>
    </source>
</evidence>
<dbReference type="NCBIfam" id="NF008364">
    <property type="entry name" value="PRK11160.1"/>
    <property type="match status" value="1"/>
</dbReference>
<keyword evidence="13" id="KW-1185">Reference proteome</keyword>
<proteinExistence type="predicted"/>
<gene>
    <name evidence="12" type="ORF">HNR37_000856</name>
</gene>
<keyword evidence="4 9" id="KW-0812">Transmembrane</keyword>
<dbReference type="SMART" id="SM00382">
    <property type="entry name" value="AAA"/>
    <property type="match status" value="1"/>
</dbReference>
<sequence>MRDLWPFVRLFWPQRIWIAGGLLCGLATMVASVGLLALSGWFLSAAAFAGLSALSAKEFNFFTPSAGVRGFAIMRTGGRYAERILSHEATLRLLAALRVWFYRALEPLAPATLQRYRSGDLLTRIVNDIDTLDNLYIRVLLPSVVALGVATLAGAFLWWLHPSLALVFWLFVLLAGLALPTFSSHLGYRVGKVMQLHSARLRTHIVEDVQGLADLKVYGAEANHRQRVLRESEALLKQQERMARISGFNNAMLTLLSGLAALVALFIAIPMTQAGHFDGAMLALIAFGILAAFESVMPLPLAWQYLGRTMESARRLLEVIRQRPAVTFNDQLDNMTPSEPSISFQQVSFTYPAGTVALQDVDLHIAAGEKVAIVGPSGSGKTTIAHLLSRFWDPRRGTITIGGCDLRHLSEVQLRDTVTLVSQKSHIFCATLRDNLLLANPQADEATLWQTLERAQLHDFVKALPEGLDTWTGEGGSRLSGGQARRLILARALLKNSPIWILDEPTEGLDTTTEQQFLHTLFANMGGKTLVLITHRTSELARMDRVCFMVDSRVEAVGSHAELIQQCERYRRFVGMSS</sequence>
<dbReference type="GO" id="GO:0015421">
    <property type="term" value="F:ABC-type oligopeptide transporter activity"/>
    <property type="evidence" value="ECO:0007669"/>
    <property type="project" value="TreeGrafter"/>
</dbReference>
<comment type="caution">
    <text evidence="12">The sequence shown here is derived from an EMBL/GenBank/DDBJ whole genome shotgun (WGS) entry which is preliminary data.</text>
</comment>
<evidence type="ECO:0000256" key="8">
    <source>
        <dbReference type="ARBA" id="ARBA00023136"/>
    </source>
</evidence>
<dbReference type="GO" id="GO:0005886">
    <property type="term" value="C:plasma membrane"/>
    <property type="evidence" value="ECO:0007669"/>
    <property type="project" value="UniProtKB-SubCell"/>
</dbReference>
<dbReference type="Pfam" id="PF00005">
    <property type="entry name" value="ABC_tran"/>
    <property type="match status" value="1"/>
</dbReference>
<dbReference type="Proteomes" id="UP000528322">
    <property type="component" value="Unassembled WGS sequence"/>
</dbReference>
<keyword evidence="3" id="KW-1003">Cell membrane</keyword>
<comment type="subcellular location">
    <subcellularLocation>
        <location evidence="1">Cell membrane</location>
        <topology evidence="1">Multi-pass membrane protein</topology>
    </subcellularLocation>
</comment>
<dbReference type="AlphaFoldDB" id="A0A7W7Y3V7"/>
<feature type="transmembrane region" description="Helical" evidence="9">
    <location>
        <begin position="166"/>
        <end position="188"/>
    </location>
</feature>
<dbReference type="InterPro" id="IPR017871">
    <property type="entry name" value="ABC_transporter-like_CS"/>
</dbReference>
<dbReference type="EMBL" id="JACHID010000004">
    <property type="protein sequence ID" value="MBB5021544.1"/>
    <property type="molecule type" value="Genomic_DNA"/>
</dbReference>
<dbReference type="InterPro" id="IPR014223">
    <property type="entry name" value="ABC_CydC/D"/>
</dbReference>
<dbReference type="InterPro" id="IPR039421">
    <property type="entry name" value="Type_1_exporter"/>
</dbReference>
<evidence type="ECO:0000256" key="1">
    <source>
        <dbReference type="ARBA" id="ARBA00004651"/>
    </source>
</evidence>
<evidence type="ECO:0000256" key="9">
    <source>
        <dbReference type="SAM" id="Phobius"/>
    </source>
</evidence>
<dbReference type="PROSITE" id="PS50929">
    <property type="entry name" value="ABC_TM1F"/>
    <property type="match status" value="1"/>
</dbReference>
<evidence type="ECO:0000256" key="2">
    <source>
        <dbReference type="ARBA" id="ARBA00022448"/>
    </source>
</evidence>
<evidence type="ECO:0000256" key="4">
    <source>
        <dbReference type="ARBA" id="ARBA00022692"/>
    </source>
</evidence>
<keyword evidence="6 12" id="KW-0067">ATP-binding</keyword>
<protein>
    <submittedName>
        <fullName evidence="12">ATP-binding cassette subfamily C protein CydC</fullName>
    </submittedName>
</protein>
<evidence type="ECO:0000259" key="11">
    <source>
        <dbReference type="PROSITE" id="PS50929"/>
    </source>
</evidence>
<feature type="transmembrane region" description="Helical" evidence="9">
    <location>
        <begin position="16"/>
        <end position="49"/>
    </location>
</feature>
<dbReference type="InterPro" id="IPR003593">
    <property type="entry name" value="AAA+_ATPase"/>
</dbReference>
<reference evidence="12 13" key="1">
    <citation type="submission" date="2020-08" db="EMBL/GenBank/DDBJ databases">
        <title>Genomic Encyclopedia of Type Strains, Phase IV (KMG-IV): sequencing the most valuable type-strain genomes for metagenomic binning, comparative biology and taxonomic classification.</title>
        <authorList>
            <person name="Goeker M."/>
        </authorList>
    </citation>
    <scope>NUCLEOTIDE SEQUENCE [LARGE SCALE GENOMIC DNA]</scope>
    <source>
        <strain evidence="12 13">DSM 22071</strain>
    </source>
</reference>
<dbReference type="PANTHER" id="PTHR43394">
    <property type="entry name" value="ATP-DEPENDENT PERMEASE MDL1, MITOCHONDRIAL"/>
    <property type="match status" value="1"/>
</dbReference>
<organism evidence="12 13">
    <name type="scientific">Desulfurispira natronophila</name>
    <dbReference type="NCBI Taxonomy" id="682562"/>
    <lineage>
        <taxon>Bacteria</taxon>
        <taxon>Pseudomonadati</taxon>
        <taxon>Chrysiogenota</taxon>
        <taxon>Chrysiogenia</taxon>
        <taxon>Chrysiogenales</taxon>
        <taxon>Chrysiogenaceae</taxon>
        <taxon>Desulfurispira</taxon>
    </lineage>
</organism>
<dbReference type="CDD" id="cd18585">
    <property type="entry name" value="ABC_6TM_CydC"/>
    <property type="match status" value="1"/>
</dbReference>
<feature type="transmembrane region" description="Helical" evidence="9">
    <location>
        <begin position="139"/>
        <end position="160"/>
    </location>
</feature>
<evidence type="ECO:0000256" key="7">
    <source>
        <dbReference type="ARBA" id="ARBA00022989"/>
    </source>
</evidence>